<evidence type="ECO:0000256" key="1">
    <source>
        <dbReference type="PROSITE-ProRule" id="PRU00176"/>
    </source>
</evidence>
<dbReference type="InterPro" id="IPR036621">
    <property type="entry name" value="Anticodon-bd_dom_sf"/>
</dbReference>
<dbReference type="SUPFAM" id="SSF52954">
    <property type="entry name" value="Class II aaRS ABD-related"/>
    <property type="match status" value="1"/>
</dbReference>
<dbReference type="GO" id="GO:0003723">
    <property type="term" value="F:RNA binding"/>
    <property type="evidence" value="ECO:0007669"/>
    <property type="project" value="UniProtKB-UniRule"/>
</dbReference>
<feature type="compositionally biased region" description="Polar residues" evidence="2">
    <location>
        <begin position="279"/>
        <end position="293"/>
    </location>
</feature>
<feature type="compositionally biased region" description="Basic and acidic residues" evidence="2">
    <location>
        <begin position="485"/>
        <end position="518"/>
    </location>
</feature>
<feature type="compositionally biased region" description="Polar residues" evidence="2">
    <location>
        <begin position="432"/>
        <end position="441"/>
    </location>
</feature>
<evidence type="ECO:0000313" key="6">
    <source>
        <dbReference type="Proteomes" id="UP000317494"/>
    </source>
</evidence>
<dbReference type="PANTHER" id="PTHR23295:SF6">
    <property type="entry name" value="NEOSIN, ISOFORM A"/>
    <property type="match status" value="1"/>
</dbReference>
<dbReference type="SUPFAM" id="SSF54928">
    <property type="entry name" value="RNA-binding domain, RBD"/>
    <property type="match status" value="1"/>
</dbReference>
<dbReference type="SMART" id="SM00360">
    <property type="entry name" value="RRM"/>
    <property type="match status" value="1"/>
</dbReference>
<evidence type="ECO:0000313" key="4">
    <source>
        <dbReference type="EMBL" id="TPX39658.1"/>
    </source>
</evidence>
<feature type="compositionally biased region" description="Low complexity" evidence="2">
    <location>
        <begin position="688"/>
        <end position="703"/>
    </location>
</feature>
<dbReference type="InterPro" id="IPR052600">
    <property type="entry name" value="Nuc_rcpt_coact/corep"/>
</dbReference>
<proteinExistence type="predicted"/>
<organism evidence="4 6">
    <name type="scientific">Synchytrium endobioticum</name>
    <dbReference type="NCBI Taxonomy" id="286115"/>
    <lineage>
        <taxon>Eukaryota</taxon>
        <taxon>Fungi</taxon>
        <taxon>Fungi incertae sedis</taxon>
        <taxon>Chytridiomycota</taxon>
        <taxon>Chytridiomycota incertae sedis</taxon>
        <taxon>Chytridiomycetes</taxon>
        <taxon>Synchytriales</taxon>
        <taxon>Synchytriaceae</taxon>
        <taxon>Synchytrium</taxon>
    </lineage>
</organism>
<feature type="compositionally biased region" description="Low complexity" evidence="2">
    <location>
        <begin position="133"/>
        <end position="145"/>
    </location>
</feature>
<dbReference type="EMBL" id="QEAM01000222">
    <property type="protein sequence ID" value="TPX43482.1"/>
    <property type="molecule type" value="Genomic_DNA"/>
</dbReference>
<evidence type="ECO:0000313" key="7">
    <source>
        <dbReference type="Proteomes" id="UP000320475"/>
    </source>
</evidence>
<dbReference type="Gene3D" id="3.30.70.330">
    <property type="match status" value="1"/>
</dbReference>
<dbReference type="PANTHER" id="PTHR23295">
    <property type="entry name" value="NUCLEAR RECEPTOR COACTIVATOR 5-RELATED"/>
    <property type="match status" value="1"/>
</dbReference>
<feature type="compositionally biased region" description="Basic and acidic residues" evidence="2">
    <location>
        <begin position="1"/>
        <end position="10"/>
    </location>
</feature>
<feature type="region of interest" description="Disordered" evidence="2">
    <location>
        <begin position="215"/>
        <end position="304"/>
    </location>
</feature>
<protein>
    <recommendedName>
        <fullName evidence="3">RRM domain-containing protein</fullName>
    </recommendedName>
</protein>
<dbReference type="PROSITE" id="PS50102">
    <property type="entry name" value="RRM"/>
    <property type="match status" value="1"/>
</dbReference>
<feature type="compositionally biased region" description="Pro residues" evidence="2">
    <location>
        <begin position="121"/>
        <end position="132"/>
    </location>
</feature>
<dbReference type="Proteomes" id="UP000320475">
    <property type="component" value="Unassembled WGS sequence"/>
</dbReference>
<evidence type="ECO:0000313" key="5">
    <source>
        <dbReference type="EMBL" id="TPX43482.1"/>
    </source>
</evidence>
<feature type="compositionally biased region" description="Low complexity" evidence="2">
    <location>
        <begin position="855"/>
        <end position="868"/>
    </location>
</feature>
<keyword evidence="6" id="KW-1185">Reference proteome</keyword>
<dbReference type="AlphaFoldDB" id="A0A507CJ88"/>
<feature type="region of interest" description="Disordered" evidence="2">
    <location>
        <begin position="661"/>
        <end position="703"/>
    </location>
</feature>
<dbReference type="EMBL" id="QEAN01000344">
    <property type="protein sequence ID" value="TPX39658.1"/>
    <property type="molecule type" value="Genomic_DNA"/>
</dbReference>
<evidence type="ECO:0000259" key="3">
    <source>
        <dbReference type="PROSITE" id="PS50102"/>
    </source>
</evidence>
<comment type="caution">
    <text evidence="4">The sequence shown here is derived from an EMBL/GenBank/DDBJ whole genome shotgun (WGS) entry which is preliminary data.</text>
</comment>
<feature type="compositionally biased region" description="Polar residues" evidence="2">
    <location>
        <begin position="809"/>
        <end position="840"/>
    </location>
</feature>
<feature type="compositionally biased region" description="Polar residues" evidence="2">
    <location>
        <begin position="661"/>
        <end position="680"/>
    </location>
</feature>
<feature type="compositionally biased region" description="Low complexity" evidence="2">
    <location>
        <begin position="768"/>
        <end position="792"/>
    </location>
</feature>
<feature type="region of interest" description="Disordered" evidence="2">
    <location>
        <begin position="768"/>
        <end position="888"/>
    </location>
</feature>
<gene>
    <name evidence="5" type="ORF">SeLEV6574_g05043</name>
    <name evidence="4" type="ORF">SeMB42_g06293</name>
</gene>
<dbReference type="Gene3D" id="3.40.50.800">
    <property type="entry name" value="Anticodon-binding domain"/>
    <property type="match status" value="1"/>
</dbReference>
<dbReference type="OrthoDB" id="1099063at2759"/>
<feature type="compositionally biased region" description="Polar residues" evidence="2">
    <location>
        <begin position="39"/>
        <end position="51"/>
    </location>
</feature>
<dbReference type="Pfam" id="PF00076">
    <property type="entry name" value="RRM_1"/>
    <property type="match status" value="1"/>
</dbReference>
<dbReference type="InterPro" id="IPR035979">
    <property type="entry name" value="RBD_domain_sf"/>
</dbReference>
<evidence type="ECO:0000256" key="2">
    <source>
        <dbReference type="SAM" id="MobiDB-lite"/>
    </source>
</evidence>
<dbReference type="VEuPathDB" id="FungiDB:SeMB42_g06293"/>
<keyword evidence="1" id="KW-0694">RNA-binding</keyword>
<feature type="region of interest" description="Disordered" evidence="2">
    <location>
        <begin position="391"/>
        <end position="533"/>
    </location>
</feature>
<feature type="domain" description="RRM" evidence="3">
    <location>
        <begin position="325"/>
        <end position="396"/>
    </location>
</feature>
<feature type="compositionally biased region" description="Low complexity" evidence="2">
    <location>
        <begin position="87"/>
        <end position="97"/>
    </location>
</feature>
<dbReference type="InterPro" id="IPR000504">
    <property type="entry name" value="RRM_dom"/>
</dbReference>
<feature type="region of interest" description="Disordered" evidence="2">
    <location>
        <begin position="1"/>
        <end position="160"/>
    </location>
</feature>
<name>A0A507CJ88_9FUNG</name>
<accession>A0A507CJ88</accession>
<feature type="compositionally biased region" description="Basic and acidic residues" evidence="2">
    <location>
        <begin position="262"/>
        <end position="278"/>
    </location>
</feature>
<feature type="compositionally biased region" description="Basic and acidic residues" evidence="2">
    <location>
        <begin position="415"/>
        <end position="425"/>
    </location>
</feature>
<dbReference type="Proteomes" id="UP000317494">
    <property type="component" value="Unassembled WGS sequence"/>
</dbReference>
<sequence>MKEGEEESIHTLRSNSQSGREEDHVEDQSTDIEVDDPSIHQSKSEVSQAVPSTVVAVDPSLEPGVGGDDVVDDGEGSHPANSNDSTSSLLLSKPISSPEHPPGTSTPSLPVKNSIGVPGAAQPPPLLPPNPPTSSSIPPSSTVSSDVAAGTDPSSGANMAMLQAWYEQQQQQWAAMAQQAPPGTVPPSFYPGYPPDPAYYYYNYQAWAQQHVAPAQATGAPGESNGSVTTETGNSTTASATVQAPPSMSSSINAPSNGGHEPPWKRERMDRPNGHNHNDSTGNHKSNHQSKQLPQPAPALNQFGGPYAVHYTSTSSDIAKLPTGSRLFIGNMASEKTSREELGEIFRKYGNIKEILMKNSYAFIQFDNPEACKLAVQHEQGRLLGGLNMDLKQSRDKPLPGQNRDQITTGPPPQDDTRREHDNSRNRGPGRPSSNSHPNSSTDHHRDSHEIGGSGGPVRNNRYGSNNRDDRAPYTSTSRGGGGGGRHDSRRNDDHDRHGGNRRDDRDSYKRDSPDRRPLRFASPPGAQSHNASDYSFIQKRYGSKIPEVQILALGDVDRKYITSVETIAKSAGMTVDIVRLSRDTALRPIVQQLIEEGVLAVVFVETYHERDQAISMQILGGPNANTEYNGIRAVTMPNILMRERTARNAAMAQHANKNMNAQQGNYGAPPNQATSSYYKNQGPPPQQSYYGQPPMQQPQAPVAAASSIATALLATLPPHIIAMLPNGGVGLDQGILIALVTAHSGGNLTPQQMAIIAGAASSSSTNNNMPMGGSYPMQPTYQQPYAQQQASQHHRNMMTPPSAPPVPNMNNSWHGNPSGNSIPTLSGYSQISPAPSPHQSGYGLPPQQQANQPSLLSSLSGMSSLGGRNTLASGGNPGSAGTTNVGGMLEQLKQLQAFASFQGSHVSK</sequence>
<dbReference type="STRING" id="286115.A0A507CJ88"/>
<reference evidence="6 7" key="1">
    <citation type="journal article" date="2019" name="Sci. Rep.">
        <title>Comparative genomics of chytrid fungi reveal insights into the obligate biotrophic and pathogenic lifestyle of Synchytrium endobioticum.</title>
        <authorList>
            <person name="van de Vossenberg B.T.L.H."/>
            <person name="Warris S."/>
            <person name="Nguyen H.D.T."/>
            <person name="van Gent-Pelzer M.P.E."/>
            <person name="Joly D.L."/>
            <person name="van de Geest H.C."/>
            <person name="Bonants P.J.M."/>
            <person name="Smith D.S."/>
            <person name="Levesque C.A."/>
            <person name="van der Lee T.A.J."/>
        </authorList>
    </citation>
    <scope>NUCLEOTIDE SEQUENCE [LARGE SCALE GENOMIC DNA]</scope>
    <source>
        <strain evidence="5 7">LEV6574</strain>
        <strain evidence="4 6">MB42</strain>
    </source>
</reference>
<feature type="compositionally biased region" description="Polar residues" evidence="2">
    <location>
        <begin position="224"/>
        <end position="256"/>
    </location>
</feature>
<dbReference type="InterPro" id="IPR012677">
    <property type="entry name" value="Nucleotide-bd_a/b_plait_sf"/>
</dbReference>